<name>A0A085NGV5_9BILA</name>
<gene>
    <name evidence="1" type="ORF">M514_03717</name>
</gene>
<sequence>MKKTEERKDEYGAKEAVYFYHDNQYHVVQYHAAVHVVNFFIKQKKELTDKFVLVQPRLYISAADTQQTGQSRELKINYELH</sequence>
<protein>
    <submittedName>
        <fullName evidence="1">Uncharacterized protein</fullName>
    </submittedName>
</protein>
<accession>A0A085NGV5</accession>
<evidence type="ECO:0000313" key="1">
    <source>
        <dbReference type="EMBL" id="KFD68701.1"/>
    </source>
</evidence>
<dbReference type="Proteomes" id="UP000030758">
    <property type="component" value="Unassembled WGS sequence"/>
</dbReference>
<reference evidence="1" key="1">
    <citation type="journal article" date="2014" name="Nat. Genet.">
        <title>Genome and transcriptome of the porcine whipworm Trichuris suis.</title>
        <authorList>
            <person name="Jex A.R."/>
            <person name="Nejsum P."/>
            <person name="Schwarz E.M."/>
            <person name="Hu L."/>
            <person name="Young N.D."/>
            <person name="Hall R.S."/>
            <person name="Korhonen P.K."/>
            <person name="Liao S."/>
            <person name="Thamsborg S."/>
            <person name="Xia J."/>
            <person name="Xu P."/>
            <person name="Wang S."/>
            <person name="Scheerlinck J.P."/>
            <person name="Hofmann A."/>
            <person name="Sternberg P.W."/>
            <person name="Wang J."/>
            <person name="Gasser R.B."/>
        </authorList>
    </citation>
    <scope>NUCLEOTIDE SEQUENCE [LARGE SCALE GENOMIC DNA]</scope>
    <source>
        <strain evidence="1">DCEP-RM93F</strain>
    </source>
</reference>
<dbReference type="AlphaFoldDB" id="A0A085NGV5"/>
<organism evidence="1">
    <name type="scientific">Trichuris suis</name>
    <name type="common">pig whipworm</name>
    <dbReference type="NCBI Taxonomy" id="68888"/>
    <lineage>
        <taxon>Eukaryota</taxon>
        <taxon>Metazoa</taxon>
        <taxon>Ecdysozoa</taxon>
        <taxon>Nematoda</taxon>
        <taxon>Enoplea</taxon>
        <taxon>Dorylaimia</taxon>
        <taxon>Trichinellida</taxon>
        <taxon>Trichuridae</taxon>
        <taxon>Trichuris</taxon>
    </lineage>
</organism>
<proteinExistence type="predicted"/>
<dbReference type="EMBL" id="KL367502">
    <property type="protein sequence ID" value="KFD68701.1"/>
    <property type="molecule type" value="Genomic_DNA"/>
</dbReference>